<dbReference type="SUPFAM" id="SSF50998">
    <property type="entry name" value="Quinoprotein alcohol dehydrogenase-like"/>
    <property type="match status" value="1"/>
</dbReference>
<feature type="compositionally biased region" description="Polar residues" evidence="1">
    <location>
        <begin position="27"/>
        <end position="37"/>
    </location>
</feature>
<dbReference type="GO" id="GO:0003676">
    <property type="term" value="F:nucleic acid binding"/>
    <property type="evidence" value="ECO:0007669"/>
    <property type="project" value="InterPro"/>
</dbReference>
<accession>A0A1I6HK24</accession>
<organism evidence="3 4">
    <name type="scientific">Halorubrum sodomense</name>
    <dbReference type="NCBI Taxonomy" id="35743"/>
    <lineage>
        <taxon>Archaea</taxon>
        <taxon>Methanobacteriati</taxon>
        <taxon>Methanobacteriota</taxon>
        <taxon>Stenosarchaea group</taxon>
        <taxon>Halobacteria</taxon>
        <taxon>Halobacteriales</taxon>
        <taxon>Haloferacaceae</taxon>
        <taxon>Halorubrum</taxon>
    </lineage>
</organism>
<sequence>MSSDKTTSTTREMYEKYGIDRKYDHPSNVSEENSHFGNGNYPPDWTDRREAVLEHQNGRCARCRISLSGEYYFNCHHYRPVSKNGQHSLSNLVNLCADCHKLIHPDVENLDGEWRDAPIFPHPDADPRMATVRRPVTDGEKQEFQPEISLIADKSPVGENEFANSAVTIPVSPGDALRMRNEFDQLLEDMGLAKSTALTIRTVNSEHSPLRDSLVEVAFPTSGTKMSSRTDKHGEVEFSIPSGTQVEVGITKDGFDQATSSFDVGGDEDYQEITLETSGQAGAAGSTPSTDSATSGGGGDESRRPILKTLGLVGVGGIAGYFFSGDSNQPSSASEDDVSGGDGTGTTQSDSPTSTDTPVKGFTEEWTDAIDTYETITTLERGDSAIYAGTDSSLVRSLSPEGKENWTQGFDGKLIHLGTTNDSLILVTTSLVTSLRKDSGETQWSVSHNATGYNSRPDAANNEDVVVLASSGQEKFLQAFSTSAGDTIWEMTDDYFYYPVFLNGSLFYSGGELKSIKEPGQSGEKSQVTIPETDYSGGLAVGESLAYYITGGGERGGAYSGSEPIELHAIELEREEVVWKETVASEINSEDTGVSPSISGPTINSGVFIYTTGGIWHGDFSGEEIWTHGDYEARFTEPVWLGDTLFYYSNDGLTGCGKSDGAVTHRMEIDEEVVTLSSFAESVIIGTESGKTRMLTPD</sequence>
<dbReference type="InterPro" id="IPR015943">
    <property type="entry name" value="WD40/YVTN_repeat-like_dom_sf"/>
</dbReference>
<keyword evidence="4" id="KW-1185">Reference proteome</keyword>
<dbReference type="AlphaFoldDB" id="A0A1I6HK24"/>
<feature type="region of interest" description="Disordered" evidence="1">
    <location>
        <begin position="277"/>
        <end position="305"/>
    </location>
</feature>
<dbReference type="OrthoDB" id="11472at2157"/>
<evidence type="ECO:0000259" key="2">
    <source>
        <dbReference type="SMART" id="SM00507"/>
    </source>
</evidence>
<evidence type="ECO:0000256" key="1">
    <source>
        <dbReference type="SAM" id="MobiDB-lite"/>
    </source>
</evidence>
<dbReference type="InterPro" id="IPR003615">
    <property type="entry name" value="HNH_nuc"/>
</dbReference>
<dbReference type="Gene3D" id="1.10.30.50">
    <property type="match status" value="1"/>
</dbReference>
<keyword evidence="3" id="KW-0540">Nuclease</keyword>
<evidence type="ECO:0000313" key="3">
    <source>
        <dbReference type="EMBL" id="SFR54823.1"/>
    </source>
</evidence>
<dbReference type="EMBL" id="FOYN01000004">
    <property type="protein sequence ID" value="SFR54823.1"/>
    <property type="molecule type" value="Genomic_DNA"/>
</dbReference>
<dbReference type="GO" id="GO:0004519">
    <property type="term" value="F:endonuclease activity"/>
    <property type="evidence" value="ECO:0007669"/>
    <property type="project" value="UniProtKB-KW"/>
</dbReference>
<reference evidence="4" key="1">
    <citation type="submission" date="2016-10" db="EMBL/GenBank/DDBJ databases">
        <authorList>
            <person name="Varghese N."/>
            <person name="Submissions S."/>
        </authorList>
    </citation>
    <scope>NUCLEOTIDE SEQUENCE [LARGE SCALE GENOMIC DNA]</scope>
    <source>
        <strain evidence="4">RD 26</strain>
    </source>
</reference>
<dbReference type="InterPro" id="IPR011047">
    <property type="entry name" value="Quinoprotein_ADH-like_sf"/>
</dbReference>
<dbReference type="InterPro" id="IPR002372">
    <property type="entry name" value="PQQ_rpt_dom"/>
</dbReference>
<gene>
    <name evidence="3" type="ORF">SAMN04487937_2703</name>
</gene>
<feature type="region of interest" description="Disordered" evidence="1">
    <location>
        <begin position="22"/>
        <end position="42"/>
    </location>
</feature>
<feature type="region of interest" description="Disordered" evidence="1">
    <location>
        <begin position="326"/>
        <end position="364"/>
    </location>
</feature>
<proteinExistence type="predicted"/>
<dbReference type="Pfam" id="PF01844">
    <property type="entry name" value="HNH"/>
    <property type="match status" value="1"/>
</dbReference>
<dbReference type="Gene3D" id="2.130.10.10">
    <property type="entry name" value="YVTN repeat-like/Quinoprotein amine dehydrogenase"/>
    <property type="match status" value="1"/>
</dbReference>
<dbReference type="STRING" id="35743.SAMN04487937_2703"/>
<feature type="compositionally biased region" description="Low complexity" evidence="1">
    <location>
        <begin position="345"/>
        <end position="357"/>
    </location>
</feature>
<evidence type="ECO:0000313" key="4">
    <source>
        <dbReference type="Proteomes" id="UP000198932"/>
    </source>
</evidence>
<dbReference type="Proteomes" id="UP000198932">
    <property type="component" value="Unassembled WGS sequence"/>
</dbReference>
<keyword evidence="3" id="KW-0378">Hydrolase</keyword>
<keyword evidence="3" id="KW-0255">Endonuclease</keyword>
<dbReference type="CDD" id="cd00085">
    <property type="entry name" value="HNHc"/>
    <property type="match status" value="1"/>
</dbReference>
<protein>
    <submittedName>
        <fullName evidence="3">HNH endonuclease</fullName>
    </submittedName>
</protein>
<dbReference type="GO" id="GO:0008270">
    <property type="term" value="F:zinc ion binding"/>
    <property type="evidence" value="ECO:0007669"/>
    <property type="project" value="InterPro"/>
</dbReference>
<name>A0A1I6HK24_HALSD</name>
<feature type="compositionally biased region" description="Low complexity" evidence="1">
    <location>
        <begin position="281"/>
        <end position="294"/>
    </location>
</feature>
<feature type="domain" description="HNH nuclease" evidence="2">
    <location>
        <begin position="47"/>
        <end position="101"/>
    </location>
</feature>
<dbReference type="Pfam" id="PF13360">
    <property type="entry name" value="PQQ_2"/>
    <property type="match status" value="1"/>
</dbReference>
<dbReference type="SMART" id="SM00507">
    <property type="entry name" value="HNHc"/>
    <property type="match status" value="1"/>
</dbReference>
<dbReference type="RefSeq" id="WP_092923840.1">
    <property type="nucleotide sequence ID" value="NZ_FOYN01000004.1"/>
</dbReference>
<dbReference type="InterPro" id="IPR002711">
    <property type="entry name" value="HNH"/>
</dbReference>